<evidence type="ECO:0000256" key="8">
    <source>
        <dbReference type="SAM" id="SignalP"/>
    </source>
</evidence>
<dbReference type="InterPro" id="IPR001579">
    <property type="entry name" value="Glyco_hydro_18_chit_AS"/>
</dbReference>
<comment type="catalytic activity">
    <reaction evidence="1">
        <text>Random endo-hydrolysis of N-acetyl-beta-D-glucosaminide (1-&gt;4)-beta-linkages in chitin and chitodextrins.</text>
        <dbReference type="EC" id="3.2.1.14"/>
    </reaction>
</comment>
<dbReference type="PROSITE" id="PS51910">
    <property type="entry name" value="GH18_2"/>
    <property type="match status" value="1"/>
</dbReference>
<evidence type="ECO:0000256" key="2">
    <source>
        <dbReference type="ARBA" id="ARBA00012729"/>
    </source>
</evidence>
<evidence type="ECO:0000256" key="6">
    <source>
        <dbReference type="ARBA" id="ARBA00023326"/>
    </source>
</evidence>
<evidence type="ECO:0000313" key="10">
    <source>
        <dbReference type="EMBL" id="PLR44572.1"/>
    </source>
</evidence>
<evidence type="ECO:0000256" key="5">
    <source>
        <dbReference type="ARBA" id="ARBA00023295"/>
    </source>
</evidence>
<keyword evidence="6" id="KW-0119">Carbohydrate metabolism</keyword>
<evidence type="ECO:0000256" key="1">
    <source>
        <dbReference type="ARBA" id="ARBA00000822"/>
    </source>
</evidence>
<feature type="signal peptide" evidence="8">
    <location>
        <begin position="1"/>
        <end position="23"/>
    </location>
</feature>
<dbReference type="InterPro" id="IPR029070">
    <property type="entry name" value="Chitinase_insertion_sf"/>
</dbReference>
<keyword evidence="8" id="KW-0732">Signal</keyword>
<keyword evidence="11" id="KW-1185">Reference proteome</keyword>
<dbReference type="Pfam" id="PF00704">
    <property type="entry name" value="Glyco_hydro_18"/>
    <property type="match status" value="1"/>
</dbReference>
<evidence type="ECO:0000256" key="3">
    <source>
        <dbReference type="ARBA" id="ARBA00022801"/>
    </source>
</evidence>
<dbReference type="SUPFAM" id="SSF54556">
    <property type="entry name" value="Chitinase insertion domain"/>
    <property type="match status" value="1"/>
</dbReference>
<gene>
    <name evidence="10" type="ORF">CYR34_19090</name>
</gene>
<sequence>MKLNRLALSLMVILSGTPFISSAATLVANDDTNTISGLDSSQMLSDDNGERWIAYTDEKQNDFPGNKTVVVAVKDTKAINSEMYDPALSYPTTGTMVRYNGYYWTSKWWVNPGEVPGSNDVWQNAGEIKIQELGTFKFTPYTGQAAIDFQKKQKDALAAQRKVAGYFPEWGVYDAHNNFTPDKIDYSTLTQINYGFAVVKNGQVVMHDTEQGPRLIRELNDRTAAAGVRHVISIGGWNNSEEGAFEAATATPQGIETLAKSMVDYMLEWEFDGIDVDWEYPDADNEKEAFTKLIQSVRSKLDEQGMKDDTYYSLSAAVTTNHNKIAYTNPAVTAPLLDNVNVMAYDFHGAFEPVTGHNAPLYANIQDQDQLFNVDSAMKEYVNTWKVPKSKLLMGIPYYGRGWGDVDPIQVVNGLPGLFAPGSATVHGTWDDDGQNTGTHPWYVLKEKAASEEYGRYWDTESKVPYLYSLEKKEFLTYDDPESIRNKVDYINREGYGGAIVWDISGDTPDHELGNIVKDAFKVLTPLKEFKVAIPPSYYGPSMYILLSQEDQANKKFVAFVNGQYAGHTEKGAVYYASKKVQGDNVQVLFHWGVKAGDVVEIQEDDEIHAPVLLEKFTVTEDMVKYPEATKTQKQSVKLYVDKNDNNAVKLTLSNEDQRNRKFVVLKNKVYLGHTQKGTVYYGTKVVEGRNTTLIFRTNLKAGDVLEVLEENGVSAPVRFDMFTVTQEMLK</sequence>
<keyword evidence="6" id="KW-0624">Polysaccharide degradation</keyword>
<accession>A0A2N5EIG8</accession>
<keyword evidence="3 7" id="KW-0378">Hydrolase</keyword>
<dbReference type="InterPro" id="IPR017853">
    <property type="entry name" value="GH"/>
</dbReference>
<dbReference type="Proteomes" id="UP000234626">
    <property type="component" value="Unassembled WGS sequence"/>
</dbReference>
<dbReference type="GO" id="GO:0030246">
    <property type="term" value="F:carbohydrate binding"/>
    <property type="evidence" value="ECO:0007669"/>
    <property type="project" value="InterPro"/>
</dbReference>
<organism evidence="10 11">
    <name type="scientific">Chimaeribacter arupi</name>
    <dbReference type="NCBI Taxonomy" id="2060066"/>
    <lineage>
        <taxon>Bacteria</taxon>
        <taxon>Pseudomonadati</taxon>
        <taxon>Pseudomonadota</taxon>
        <taxon>Gammaproteobacteria</taxon>
        <taxon>Enterobacterales</taxon>
        <taxon>Yersiniaceae</taxon>
        <taxon>Chimaeribacter</taxon>
    </lineage>
</organism>
<dbReference type="SMART" id="SM00636">
    <property type="entry name" value="Glyco_18"/>
    <property type="match status" value="1"/>
</dbReference>
<evidence type="ECO:0000259" key="9">
    <source>
        <dbReference type="PROSITE" id="PS51910"/>
    </source>
</evidence>
<dbReference type="CDD" id="cd06548">
    <property type="entry name" value="GH18_chitinase"/>
    <property type="match status" value="1"/>
</dbReference>
<dbReference type="EMBL" id="PJZK01000026">
    <property type="protein sequence ID" value="PLR44572.1"/>
    <property type="molecule type" value="Genomic_DNA"/>
</dbReference>
<dbReference type="InterPro" id="IPR011583">
    <property type="entry name" value="Chitinase_II/V-like_cat"/>
</dbReference>
<dbReference type="OrthoDB" id="9775889at2"/>
<keyword evidence="5 7" id="KW-0326">Glycosidase</keyword>
<dbReference type="Gene3D" id="2.10.10.20">
    <property type="entry name" value="Carbohydrate-binding module superfamily 5/12"/>
    <property type="match status" value="1"/>
</dbReference>
<dbReference type="PROSITE" id="PS01095">
    <property type="entry name" value="GH18_1"/>
    <property type="match status" value="1"/>
</dbReference>
<dbReference type="Gene3D" id="3.10.50.10">
    <property type="match status" value="1"/>
</dbReference>
<dbReference type="InterPro" id="IPR036573">
    <property type="entry name" value="CBM_sf_5/12"/>
</dbReference>
<dbReference type="PANTHER" id="PTHR11177">
    <property type="entry name" value="CHITINASE"/>
    <property type="match status" value="1"/>
</dbReference>
<feature type="chain" id="PRO_5014833862" description="chitinase" evidence="8">
    <location>
        <begin position="24"/>
        <end position="731"/>
    </location>
</feature>
<evidence type="ECO:0000313" key="11">
    <source>
        <dbReference type="Proteomes" id="UP000234626"/>
    </source>
</evidence>
<evidence type="ECO:0000256" key="4">
    <source>
        <dbReference type="ARBA" id="ARBA00023024"/>
    </source>
</evidence>
<dbReference type="GO" id="GO:0006032">
    <property type="term" value="P:chitin catabolic process"/>
    <property type="evidence" value="ECO:0007669"/>
    <property type="project" value="UniProtKB-KW"/>
</dbReference>
<reference evidence="10 11" key="1">
    <citation type="submission" date="2017-12" db="EMBL/GenBank/DDBJ databases">
        <title>Characterization of six clinical isolates of Enterochimera gen. nov., a novel genus of the Yersiniaciae family and the three species Enterochimera arupensis sp. nov., Enterochimera coloradensis sp. nov, and Enterochimera californica sp. nov.</title>
        <authorList>
            <person name="Rossi A."/>
            <person name="Fisher M."/>
        </authorList>
    </citation>
    <scope>NUCLEOTIDE SEQUENCE [LARGE SCALE GENOMIC DNA]</scope>
    <source>
        <strain evidence="10 11">2016Iso1</strain>
    </source>
</reference>
<dbReference type="EC" id="3.2.1.14" evidence="2"/>
<dbReference type="SUPFAM" id="SSF51445">
    <property type="entry name" value="(Trans)glycosidases"/>
    <property type="match status" value="1"/>
</dbReference>
<proteinExistence type="predicted"/>
<dbReference type="SUPFAM" id="SSF51055">
    <property type="entry name" value="Carbohydrate binding domain"/>
    <property type="match status" value="1"/>
</dbReference>
<dbReference type="GO" id="GO:0000272">
    <property type="term" value="P:polysaccharide catabolic process"/>
    <property type="evidence" value="ECO:0007669"/>
    <property type="project" value="UniProtKB-KW"/>
</dbReference>
<protein>
    <recommendedName>
        <fullName evidence="2">chitinase</fullName>
        <ecNumber evidence="2">3.2.1.14</ecNumber>
    </recommendedName>
</protein>
<dbReference type="GO" id="GO:0005576">
    <property type="term" value="C:extracellular region"/>
    <property type="evidence" value="ECO:0007669"/>
    <property type="project" value="InterPro"/>
</dbReference>
<keyword evidence="4" id="KW-0146">Chitin degradation</keyword>
<dbReference type="RefSeq" id="WP_101835993.1">
    <property type="nucleotide sequence ID" value="NZ_PJZK01000026.1"/>
</dbReference>
<evidence type="ECO:0000256" key="7">
    <source>
        <dbReference type="RuleBase" id="RU000489"/>
    </source>
</evidence>
<dbReference type="PANTHER" id="PTHR11177:SF317">
    <property type="entry name" value="CHITINASE 12-RELATED"/>
    <property type="match status" value="1"/>
</dbReference>
<comment type="caution">
    <text evidence="10">The sequence shown here is derived from an EMBL/GenBank/DDBJ whole genome shotgun (WGS) entry which is preliminary data.</text>
</comment>
<feature type="domain" description="GH18" evidence="9">
    <location>
        <begin position="161"/>
        <end position="524"/>
    </location>
</feature>
<dbReference type="Gene3D" id="3.20.20.80">
    <property type="entry name" value="Glycosidases"/>
    <property type="match status" value="1"/>
</dbReference>
<name>A0A2N5EIG8_9GAMM</name>
<dbReference type="AlphaFoldDB" id="A0A2N5EIG8"/>
<dbReference type="InterPro" id="IPR001223">
    <property type="entry name" value="Glyco_hydro18_cat"/>
</dbReference>
<dbReference type="GO" id="GO:0008061">
    <property type="term" value="F:chitin binding"/>
    <property type="evidence" value="ECO:0007669"/>
    <property type="project" value="InterPro"/>
</dbReference>
<dbReference type="InterPro" id="IPR050314">
    <property type="entry name" value="Glycosyl_Hydrlase_18"/>
</dbReference>
<dbReference type="GO" id="GO:0008843">
    <property type="term" value="F:endochitinase activity"/>
    <property type="evidence" value="ECO:0007669"/>
    <property type="project" value="UniProtKB-EC"/>
</dbReference>